<comment type="caution">
    <text evidence="1">The sequence shown here is derived from an EMBL/GenBank/DDBJ whole genome shotgun (WGS) entry which is preliminary data.</text>
</comment>
<dbReference type="RefSeq" id="WP_204203652.1">
    <property type="nucleotide sequence ID" value="NZ_JAFELM010000030.1"/>
</dbReference>
<dbReference type="Gene3D" id="3.40.50.1820">
    <property type="entry name" value="alpha/beta hydrolase"/>
    <property type="match status" value="1"/>
</dbReference>
<dbReference type="Proteomes" id="UP001518925">
    <property type="component" value="Unassembled WGS sequence"/>
</dbReference>
<gene>
    <name evidence="1" type="ORF">JR050_11580</name>
</gene>
<dbReference type="InterPro" id="IPR029058">
    <property type="entry name" value="AB_hydrolase_fold"/>
</dbReference>
<evidence type="ECO:0000313" key="1">
    <source>
        <dbReference type="EMBL" id="MBM6618300.1"/>
    </source>
</evidence>
<organism evidence="1 2">
    <name type="scientific">Bacillus suaedaesalsae</name>
    <dbReference type="NCBI Taxonomy" id="2810349"/>
    <lineage>
        <taxon>Bacteria</taxon>
        <taxon>Bacillati</taxon>
        <taxon>Bacillota</taxon>
        <taxon>Bacilli</taxon>
        <taxon>Bacillales</taxon>
        <taxon>Bacillaceae</taxon>
        <taxon>Bacillus</taxon>
    </lineage>
</organism>
<reference evidence="1 2" key="1">
    <citation type="submission" date="2021-02" db="EMBL/GenBank/DDBJ databases">
        <title>Bacillus sp. RD4P76, an endophyte from a halophyte.</title>
        <authorList>
            <person name="Sun J.-Q."/>
        </authorList>
    </citation>
    <scope>NUCLEOTIDE SEQUENCE [LARGE SCALE GENOMIC DNA]</scope>
    <source>
        <strain evidence="1 2">RD4P76</strain>
    </source>
</reference>
<accession>A0ABS2DJW2</accession>
<protein>
    <recommendedName>
        <fullName evidence="3">Hydrolase</fullName>
    </recommendedName>
</protein>
<dbReference type="EMBL" id="JAFELM010000030">
    <property type="protein sequence ID" value="MBM6618300.1"/>
    <property type="molecule type" value="Genomic_DNA"/>
</dbReference>
<evidence type="ECO:0008006" key="3">
    <source>
        <dbReference type="Google" id="ProtNLM"/>
    </source>
</evidence>
<proteinExistence type="predicted"/>
<evidence type="ECO:0000313" key="2">
    <source>
        <dbReference type="Proteomes" id="UP001518925"/>
    </source>
</evidence>
<sequence>MNQRFFLLEGEWNVVHTPERPNGFAIFIIGDRNHFVDGSTSFWIQNAGRYTFVDLFLKNGYTVFYSNLYGANWGSQKAITLAKRLYHIVMKNEILNDNIHVLVEGMGALTGLKLLEEMGENIRSVAMLNPCLSISAQVRHEQENKLFYKRIVKELRAAYEWDEQNFQTEVEKLKSFETYEATNPIKIWISTDEQTYQSKKLSRLYEQYRKQFAPIQLVFHVNEKRFGIGGSIIQFYEKHEKSL</sequence>
<keyword evidence="2" id="KW-1185">Reference proteome</keyword>
<name>A0ABS2DJW2_9BACI</name>
<dbReference type="SUPFAM" id="SSF53474">
    <property type="entry name" value="alpha/beta-Hydrolases"/>
    <property type="match status" value="1"/>
</dbReference>